<organism evidence="1">
    <name type="scientific">Physcomitrium patens</name>
    <name type="common">Spreading-leaved earth moss</name>
    <name type="synonym">Physcomitrella patens</name>
    <dbReference type="NCBI Taxonomy" id="3218"/>
    <lineage>
        <taxon>Eukaryota</taxon>
        <taxon>Viridiplantae</taxon>
        <taxon>Streptophyta</taxon>
        <taxon>Embryophyta</taxon>
        <taxon>Bryophyta</taxon>
        <taxon>Bryophytina</taxon>
        <taxon>Bryopsida</taxon>
        <taxon>Funariidae</taxon>
        <taxon>Funariales</taxon>
        <taxon>Funariaceae</taxon>
        <taxon>Physcomitrium</taxon>
    </lineage>
</organism>
<name>A0A2K1KJC9_PHYPA</name>
<proteinExistence type="predicted"/>
<dbReference type="Proteomes" id="UP000006727">
    <property type="component" value="Chromosome 5"/>
</dbReference>
<dbReference type="Gramene" id="Pp3c5_11710V3.1">
    <property type="protein sequence ID" value="PAC:32954407.CDS.1"/>
    <property type="gene ID" value="Pp3c5_11710"/>
</dbReference>
<protein>
    <submittedName>
        <fullName evidence="1 2">Uncharacterized protein</fullName>
    </submittedName>
</protein>
<dbReference type="AlphaFoldDB" id="A0A2K1KJC9"/>
<evidence type="ECO:0000313" key="2">
    <source>
        <dbReference type="EnsemblPlants" id="PAC:32954407.CDS.1"/>
    </source>
</evidence>
<dbReference type="EnsemblPlants" id="Pp3c5_11710V3.2">
    <property type="protein sequence ID" value="PAC:32954408.CDS.1"/>
    <property type="gene ID" value="Pp3c5_11710"/>
</dbReference>
<evidence type="ECO:0000313" key="3">
    <source>
        <dbReference type="Proteomes" id="UP000006727"/>
    </source>
</evidence>
<dbReference type="InParanoid" id="A0A2K1KJC9"/>
<reference evidence="1 3" key="2">
    <citation type="journal article" date="2018" name="Plant J.">
        <title>The Physcomitrella patens chromosome-scale assembly reveals moss genome structure and evolution.</title>
        <authorList>
            <person name="Lang D."/>
            <person name="Ullrich K.K."/>
            <person name="Murat F."/>
            <person name="Fuchs J."/>
            <person name="Jenkins J."/>
            <person name="Haas F.B."/>
            <person name="Piednoel M."/>
            <person name="Gundlach H."/>
            <person name="Van Bel M."/>
            <person name="Meyberg R."/>
            <person name="Vives C."/>
            <person name="Morata J."/>
            <person name="Symeonidi A."/>
            <person name="Hiss M."/>
            <person name="Muchero W."/>
            <person name="Kamisugi Y."/>
            <person name="Saleh O."/>
            <person name="Blanc G."/>
            <person name="Decker E.L."/>
            <person name="van Gessel N."/>
            <person name="Grimwood J."/>
            <person name="Hayes R.D."/>
            <person name="Graham S.W."/>
            <person name="Gunter L.E."/>
            <person name="McDaniel S.F."/>
            <person name="Hoernstein S.N.W."/>
            <person name="Larsson A."/>
            <person name="Li F.W."/>
            <person name="Perroud P.F."/>
            <person name="Phillips J."/>
            <person name="Ranjan P."/>
            <person name="Rokshar D.S."/>
            <person name="Rothfels C.J."/>
            <person name="Schneider L."/>
            <person name="Shu S."/>
            <person name="Stevenson D.W."/>
            <person name="Thummler F."/>
            <person name="Tillich M."/>
            <person name="Villarreal Aguilar J.C."/>
            <person name="Widiez T."/>
            <person name="Wong G.K."/>
            <person name="Wymore A."/>
            <person name="Zhang Y."/>
            <person name="Zimmer A.D."/>
            <person name="Quatrano R.S."/>
            <person name="Mayer K.F.X."/>
            <person name="Goodstein D."/>
            <person name="Casacuberta J.M."/>
            <person name="Vandepoele K."/>
            <person name="Reski R."/>
            <person name="Cuming A.C."/>
            <person name="Tuskan G.A."/>
            <person name="Maumus F."/>
            <person name="Salse J."/>
            <person name="Schmutz J."/>
            <person name="Rensing S.A."/>
        </authorList>
    </citation>
    <scope>NUCLEOTIDE SEQUENCE [LARGE SCALE GENOMIC DNA]</scope>
    <source>
        <strain evidence="2 3">cv. Gransden 2004</strain>
    </source>
</reference>
<sequence length="78" mass="9178">MNCRKICNEYFARDYRLRIFSSFVGVLLVFLKTRCPGRNHRLSSAVWSIHYYTSDLYIGVGNVGCHACRRILIPYTER</sequence>
<gene>
    <name evidence="1" type="ORF">PHYPA_007548</name>
</gene>
<evidence type="ECO:0000313" key="1">
    <source>
        <dbReference type="EMBL" id="PNR53873.1"/>
    </source>
</evidence>
<dbReference type="EMBL" id="ABEU02000005">
    <property type="protein sequence ID" value="PNR53873.1"/>
    <property type="molecule type" value="Genomic_DNA"/>
</dbReference>
<keyword evidence="3" id="KW-1185">Reference proteome</keyword>
<accession>A0A2K1KJC9</accession>
<reference evidence="2" key="3">
    <citation type="submission" date="2020-12" db="UniProtKB">
        <authorList>
            <consortium name="EnsemblPlants"/>
        </authorList>
    </citation>
    <scope>IDENTIFICATION</scope>
</reference>
<dbReference type="EnsemblPlants" id="Pp3c5_11710V3.1">
    <property type="protein sequence ID" value="PAC:32954407.CDS.1"/>
    <property type="gene ID" value="Pp3c5_11710"/>
</dbReference>
<reference evidence="1 3" key="1">
    <citation type="journal article" date="2008" name="Science">
        <title>The Physcomitrella genome reveals evolutionary insights into the conquest of land by plants.</title>
        <authorList>
            <person name="Rensing S."/>
            <person name="Lang D."/>
            <person name="Zimmer A."/>
            <person name="Terry A."/>
            <person name="Salamov A."/>
            <person name="Shapiro H."/>
            <person name="Nishiyama T."/>
            <person name="Perroud P.-F."/>
            <person name="Lindquist E."/>
            <person name="Kamisugi Y."/>
            <person name="Tanahashi T."/>
            <person name="Sakakibara K."/>
            <person name="Fujita T."/>
            <person name="Oishi K."/>
            <person name="Shin-I T."/>
            <person name="Kuroki Y."/>
            <person name="Toyoda A."/>
            <person name="Suzuki Y."/>
            <person name="Hashimoto A."/>
            <person name="Yamaguchi K."/>
            <person name="Sugano A."/>
            <person name="Kohara Y."/>
            <person name="Fujiyama A."/>
            <person name="Anterola A."/>
            <person name="Aoki S."/>
            <person name="Ashton N."/>
            <person name="Barbazuk W.B."/>
            <person name="Barker E."/>
            <person name="Bennetzen J."/>
            <person name="Bezanilla M."/>
            <person name="Blankenship R."/>
            <person name="Cho S.H."/>
            <person name="Dutcher S."/>
            <person name="Estelle M."/>
            <person name="Fawcett J.A."/>
            <person name="Gundlach H."/>
            <person name="Hanada K."/>
            <person name="Heyl A."/>
            <person name="Hicks K.A."/>
            <person name="Hugh J."/>
            <person name="Lohr M."/>
            <person name="Mayer K."/>
            <person name="Melkozernov A."/>
            <person name="Murata T."/>
            <person name="Nelson D."/>
            <person name="Pils B."/>
            <person name="Prigge M."/>
            <person name="Reiss B."/>
            <person name="Renner T."/>
            <person name="Rombauts S."/>
            <person name="Rushton P."/>
            <person name="Sanderfoot A."/>
            <person name="Schween G."/>
            <person name="Shiu S.-H."/>
            <person name="Stueber K."/>
            <person name="Theodoulou F.L."/>
            <person name="Tu H."/>
            <person name="Van de Peer Y."/>
            <person name="Verrier P.J."/>
            <person name="Waters E."/>
            <person name="Wood A."/>
            <person name="Yang L."/>
            <person name="Cove D."/>
            <person name="Cuming A."/>
            <person name="Hasebe M."/>
            <person name="Lucas S."/>
            <person name="Mishler D.B."/>
            <person name="Reski R."/>
            <person name="Grigoriev I."/>
            <person name="Quatrano R.S."/>
            <person name="Boore J.L."/>
        </authorList>
    </citation>
    <scope>NUCLEOTIDE SEQUENCE [LARGE SCALE GENOMIC DNA]</scope>
    <source>
        <strain evidence="2 3">cv. Gransden 2004</strain>
    </source>
</reference>
<dbReference type="Gramene" id="Pp3c5_11710V3.2">
    <property type="protein sequence ID" value="PAC:32954408.CDS.1"/>
    <property type="gene ID" value="Pp3c5_11710"/>
</dbReference>